<dbReference type="AlphaFoldDB" id="A0A6N7WXM9"/>
<dbReference type="GO" id="GO:0006779">
    <property type="term" value="P:porphyrin-containing compound biosynthetic process"/>
    <property type="evidence" value="ECO:0007669"/>
    <property type="project" value="InterPro"/>
</dbReference>
<proteinExistence type="predicted"/>
<name>A0A6N7WXM9_9FIRM</name>
<gene>
    <name evidence="2" type="ORF">FYJ71_01530</name>
</gene>
<dbReference type="SUPFAM" id="SSF51726">
    <property type="entry name" value="UROD/MetE-like"/>
    <property type="match status" value="1"/>
</dbReference>
<dbReference type="Proteomes" id="UP000440713">
    <property type="component" value="Unassembled WGS sequence"/>
</dbReference>
<dbReference type="InterPro" id="IPR038071">
    <property type="entry name" value="UROD/MetE-like_sf"/>
</dbReference>
<organism evidence="2 3">
    <name type="scientific">Peptostreptococcus porci</name>
    <dbReference type="NCBI Taxonomy" id="2652282"/>
    <lineage>
        <taxon>Bacteria</taxon>
        <taxon>Bacillati</taxon>
        <taxon>Bacillota</taxon>
        <taxon>Clostridia</taxon>
        <taxon>Peptostreptococcales</taxon>
        <taxon>Peptostreptococcaceae</taxon>
        <taxon>Peptostreptococcus</taxon>
    </lineage>
</organism>
<dbReference type="RefSeq" id="WP_154537053.1">
    <property type="nucleotide sequence ID" value="NZ_VUNE01000001.1"/>
</dbReference>
<dbReference type="Gene3D" id="3.20.20.210">
    <property type="match status" value="1"/>
</dbReference>
<dbReference type="PANTHER" id="PTHR47099">
    <property type="entry name" value="METHYLCOBAMIDE:COM METHYLTRANSFERASE MTBA"/>
    <property type="match status" value="1"/>
</dbReference>
<dbReference type="EMBL" id="VUNE01000001">
    <property type="protein sequence ID" value="MST61655.1"/>
    <property type="molecule type" value="Genomic_DNA"/>
</dbReference>
<feature type="domain" description="Uroporphyrinogen decarboxylase (URO-D)" evidence="1">
    <location>
        <begin position="6"/>
        <end position="346"/>
    </location>
</feature>
<dbReference type="InterPro" id="IPR000257">
    <property type="entry name" value="Uroporphyrinogen_deCOase"/>
</dbReference>
<dbReference type="InterPro" id="IPR052024">
    <property type="entry name" value="Methanogen_methyltrans"/>
</dbReference>
<accession>A0A6N7WXM9</accession>
<evidence type="ECO:0000259" key="1">
    <source>
        <dbReference type="Pfam" id="PF01208"/>
    </source>
</evidence>
<dbReference type="Pfam" id="PF01208">
    <property type="entry name" value="URO-D"/>
    <property type="match status" value="1"/>
</dbReference>
<evidence type="ECO:0000313" key="3">
    <source>
        <dbReference type="Proteomes" id="UP000440713"/>
    </source>
</evidence>
<sequence>MENLDSRERMKLFYSGEKIDRIPMLSCATMYSGYRKGLSSSEFYFDVKKSYHSQKEIIEENGYDDLPCFDLPSGEMLDFGGEMIISSGERVSLPLVKKYAIESIEDAWNFQLPPMSERKFTKLNIEFLKYAQKQGQFGVSICAGSPFTMVGSMVKTDLLLRWVIKEKEAVHHLLEIAKRYLLETADLYIKEFGIERCSVSSNYPFESNGLISPKIFERFAYPSMMEIHEELRSRGLKNFGIHLCGNHSKNLEFFKDLNLPQRSFISSDEANSLKLVSETLGKYHIYGGNVSTNLLVNGSAKQVYQQSREIIRDMKYNEGGFALMPSCDLPINTKPENLDAMKKSVYDFGRY</sequence>
<evidence type="ECO:0000313" key="2">
    <source>
        <dbReference type="EMBL" id="MST61655.1"/>
    </source>
</evidence>
<dbReference type="PANTHER" id="PTHR47099:SF1">
    <property type="entry name" value="METHYLCOBAMIDE:COM METHYLTRANSFERASE MTBA"/>
    <property type="match status" value="1"/>
</dbReference>
<dbReference type="GO" id="GO:0004853">
    <property type="term" value="F:uroporphyrinogen decarboxylase activity"/>
    <property type="evidence" value="ECO:0007669"/>
    <property type="project" value="InterPro"/>
</dbReference>
<reference evidence="2 3" key="1">
    <citation type="submission" date="2019-08" db="EMBL/GenBank/DDBJ databases">
        <title>In-depth cultivation of the pig gut microbiome towards novel bacterial diversity and tailored functional studies.</title>
        <authorList>
            <person name="Wylensek D."/>
            <person name="Hitch T.C.A."/>
            <person name="Clavel T."/>
        </authorList>
    </citation>
    <scope>NUCLEOTIDE SEQUENCE [LARGE SCALE GENOMIC DNA]</scope>
    <source>
        <strain evidence="2 3">WCA-SAB-591-4A-A</strain>
    </source>
</reference>
<comment type="caution">
    <text evidence="2">The sequence shown here is derived from an EMBL/GenBank/DDBJ whole genome shotgun (WGS) entry which is preliminary data.</text>
</comment>
<keyword evidence="3" id="KW-1185">Reference proteome</keyword>
<protein>
    <recommendedName>
        <fullName evidence="1">Uroporphyrinogen decarboxylase (URO-D) domain-containing protein</fullName>
    </recommendedName>
</protein>